<feature type="transmembrane region" description="Helical" evidence="5">
    <location>
        <begin position="361"/>
        <end position="391"/>
    </location>
</feature>
<dbReference type="GO" id="GO:0008271">
    <property type="term" value="F:secondary active sulfate transmembrane transporter activity"/>
    <property type="evidence" value="ECO:0007669"/>
    <property type="project" value="InterPro"/>
</dbReference>
<dbReference type="SUPFAM" id="SSF52091">
    <property type="entry name" value="SpoIIaa-like"/>
    <property type="match status" value="1"/>
</dbReference>
<reference evidence="7 8" key="1">
    <citation type="submission" date="2020-07" db="EMBL/GenBank/DDBJ databases">
        <title>Bacterium isolated from marien macroalgae.</title>
        <authorList>
            <person name="Zhu K."/>
            <person name="Lu D."/>
            <person name="Du Z."/>
        </authorList>
    </citation>
    <scope>NUCLEOTIDE SEQUENCE [LARGE SCALE GENOMIC DNA]</scope>
    <source>
        <strain evidence="7 8">3-1745</strain>
    </source>
</reference>
<dbReference type="EMBL" id="JACEMT010000046">
    <property type="protein sequence ID" value="MBA4502376.1"/>
    <property type="molecule type" value="Genomic_DNA"/>
</dbReference>
<evidence type="ECO:0000256" key="5">
    <source>
        <dbReference type="SAM" id="Phobius"/>
    </source>
</evidence>
<feature type="transmembrane region" description="Helical" evidence="5">
    <location>
        <begin position="100"/>
        <end position="122"/>
    </location>
</feature>
<dbReference type="InterPro" id="IPR011547">
    <property type="entry name" value="SLC26A/SulP_dom"/>
</dbReference>
<feature type="transmembrane region" description="Helical" evidence="5">
    <location>
        <begin position="281"/>
        <end position="303"/>
    </location>
</feature>
<dbReference type="AlphaFoldDB" id="A0A7W2AAY4"/>
<organism evidence="7 8">
    <name type="scientific">Marinobacterium marinum</name>
    <dbReference type="NCBI Taxonomy" id="2756129"/>
    <lineage>
        <taxon>Bacteria</taxon>
        <taxon>Pseudomonadati</taxon>
        <taxon>Pseudomonadota</taxon>
        <taxon>Gammaproteobacteria</taxon>
        <taxon>Oceanospirillales</taxon>
        <taxon>Oceanospirillaceae</taxon>
        <taxon>Marinobacterium</taxon>
    </lineage>
</organism>
<gene>
    <name evidence="7" type="primary">dauA</name>
    <name evidence="7" type="ORF">H1S06_08380</name>
</gene>
<keyword evidence="3 5" id="KW-1133">Transmembrane helix</keyword>
<evidence type="ECO:0000256" key="2">
    <source>
        <dbReference type="ARBA" id="ARBA00022692"/>
    </source>
</evidence>
<dbReference type="PROSITE" id="PS50801">
    <property type="entry name" value="STAS"/>
    <property type="match status" value="1"/>
</dbReference>
<dbReference type="Pfam" id="PF00916">
    <property type="entry name" value="Sulfate_transp"/>
    <property type="match status" value="1"/>
</dbReference>
<dbReference type="InterPro" id="IPR036513">
    <property type="entry name" value="STAS_dom_sf"/>
</dbReference>
<feature type="transmembrane region" description="Helical" evidence="5">
    <location>
        <begin position="411"/>
        <end position="441"/>
    </location>
</feature>
<evidence type="ECO:0000256" key="1">
    <source>
        <dbReference type="ARBA" id="ARBA00004141"/>
    </source>
</evidence>
<dbReference type="InterPro" id="IPR002645">
    <property type="entry name" value="STAS_dom"/>
</dbReference>
<dbReference type="GO" id="GO:0016020">
    <property type="term" value="C:membrane"/>
    <property type="evidence" value="ECO:0007669"/>
    <property type="project" value="UniProtKB-SubCell"/>
</dbReference>
<feature type="transmembrane region" description="Helical" evidence="5">
    <location>
        <begin position="60"/>
        <end position="80"/>
    </location>
</feature>
<dbReference type="PANTHER" id="PTHR11814">
    <property type="entry name" value="SULFATE TRANSPORTER"/>
    <property type="match status" value="1"/>
</dbReference>
<evidence type="ECO:0000259" key="6">
    <source>
        <dbReference type="PROSITE" id="PS50801"/>
    </source>
</evidence>
<dbReference type="Pfam" id="PF01740">
    <property type="entry name" value="STAS"/>
    <property type="match status" value="1"/>
</dbReference>
<proteinExistence type="predicted"/>
<feature type="domain" description="STAS" evidence="6">
    <location>
        <begin position="459"/>
        <end position="570"/>
    </location>
</feature>
<evidence type="ECO:0000256" key="4">
    <source>
        <dbReference type="ARBA" id="ARBA00023136"/>
    </source>
</evidence>
<protein>
    <submittedName>
        <fullName evidence="7">C4-dicarboxylic acid transporter DauA</fullName>
    </submittedName>
</protein>
<sequence length="575" mass="60885">MSRQARLHSLSFASALRETLREGYDRRAFIQDLMAGLSVGIIAIPLSMALAIASGVKPEYGLYTAIIAGFIISLTGGSRYSVSGPTAAFVVILYPVAQTYGLAGLLIATLMSALILLGLAFARLGRLIEYIPESVTLGFTSGIAIVIATLQVKDFFGLKLEALPELWWQKLAALVSAMPSLDPAATAVALATLAVLILWPRLRLPVPGHLPALLVGLAVAWAAGLMGHTVETIGSRFSYLLPDGSLGAGIPPFFPELAWPWERPGPNGQPLELSWSLVRELLPAAFSIAMLGAIESLLCAVVLDGMSGKRHHANGELLGQGLGNLLAPFFGGFTATAALARSAANYRAGARSPVAGMVHALVVLAGLLVLAPALAWLPMASMAALLLVVAWNMSEAPKVVALVRKAPRGDVLVLLTCLLLTVLFDMVIAIFAGILLASLLFMRDLAGMTRFTDISRQGKHVPGTLAPGWKVFKLSGPLFFAAADRVFDELQSELAGARGVVLYMDAVPLLDAGGLSALDQFIQQCRQQDVELVVADLQFQPLRALARAGMAPIEGRLRFTPTLAEALQPLLISTP</sequence>
<dbReference type="Proteomes" id="UP000538931">
    <property type="component" value="Unassembled WGS sequence"/>
</dbReference>
<feature type="transmembrane region" description="Helical" evidence="5">
    <location>
        <begin position="172"/>
        <end position="198"/>
    </location>
</feature>
<comment type="subcellular location">
    <subcellularLocation>
        <location evidence="1">Membrane</location>
        <topology evidence="1">Multi-pass membrane protein</topology>
    </subcellularLocation>
</comment>
<dbReference type="NCBIfam" id="NF008660">
    <property type="entry name" value="PRK11660.1"/>
    <property type="match status" value="1"/>
</dbReference>
<keyword evidence="2 5" id="KW-0812">Transmembrane</keyword>
<keyword evidence="4 5" id="KW-0472">Membrane</keyword>
<feature type="transmembrane region" description="Helical" evidence="5">
    <location>
        <begin position="134"/>
        <end position="152"/>
    </location>
</feature>
<evidence type="ECO:0000313" key="8">
    <source>
        <dbReference type="Proteomes" id="UP000538931"/>
    </source>
</evidence>
<accession>A0A7W2AAY4</accession>
<comment type="caution">
    <text evidence="7">The sequence shown here is derived from an EMBL/GenBank/DDBJ whole genome shotgun (WGS) entry which is preliminary data.</text>
</comment>
<feature type="transmembrane region" description="Helical" evidence="5">
    <location>
        <begin position="210"/>
        <end position="230"/>
    </location>
</feature>
<evidence type="ECO:0000256" key="3">
    <source>
        <dbReference type="ARBA" id="ARBA00022989"/>
    </source>
</evidence>
<feature type="transmembrane region" description="Helical" evidence="5">
    <location>
        <begin position="33"/>
        <end position="53"/>
    </location>
</feature>
<dbReference type="NCBIfam" id="TIGR00815">
    <property type="entry name" value="sulP"/>
    <property type="match status" value="1"/>
</dbReference>
<name>A0A7W2AAY4_9GAMM</name>
<dbReference type="CDD" id="cd07042">
    <property type="entry name" value="STAS_SulP_like_sulfate_transporter"/>
    <property type="match status" value="1"/>
</dbReference>
<dbReference type="RefSeq" id="WP_181739117.1">
    <property type="nucleotide sequence ID" value="NZ_JACEMT010000046.1"/>
</dbReference>
<keyword evidence="8" id="KW-1185">Reference proteome</keyword>
<evidence type="ECO:0000313" key="7">
    <source>
        <dbReference type="EMBL" id="MBA4502376.1"/>
    </source>
</evidence>
<dbReference type="InterPro" id="IPR018045">
    <property type="entry name" value="S04_transporter_CS"/>
</dbReference>
<dbReference type="PROSITE" id="PS01130">
    <property type="entry name" value="SLC26A"/>
    <property type="match status" value="1"/>
</dbReference>
<dbReference type="InterPro" id="IPR001902">
    <property type="entry name" value="SLC26A/SulP_fam"/>
</dbReference>
<dbReference type="Gene3D" id="3.30.750.24">
    <property type="entry name" value="STAS domain"/>
    <property type="match status" value="1"/>
</dbReference>